<keyword evidence="3" id="KW-0964">Secreted</keyword>
<protein>
    <submittedName>
        <fullName evidence="6">Lipocalin-like protein</fullName>
    </submittedName>
</protein>
<dbReference type="InterPro" id="IPR012674">
    <property type="entry name" value="Calycin"/>
</dbReference>
<proteinExistence type="evidence at transcript level"/>
<comment type="similarity">
    <text evidence="2">Belongs to the calycin superfamily. Lipocalin family.</text>
</comment>
<dbReference type="PANTHER" id="PTHR11430">
    <property type="entry name" value="LIPOCALIN"/>
    <property type="match status" value="1"/>
</dbReference>
<dbReference type="PRINTS" id="PR01173">
    <property type="entry name" value="ODORANTBNDNG"/>
</dbReference>
<reference evidence="6" key="1">
    <citation type="submission" date="2006-09" db="EMBL/GenBank/DDBJ databases">
        <title>Echidna lipocalin-like protein.</title>
        <authorList>
            <person name="Wistow G."/>
        </authorList>
    </citation>
    <scope>NUCLEOTIDE SEQUENCE</scope>
</reference>
<feature type="signal peptide" evidence="4">
    <location>
        <begin position="1"/>
        <end position="18"/>
    </location>
</feature>
<accession>Q000K3</accession>
<feature type="chain" id="PRO_5004161801" evidence="4">
    <location>
        <begin position="19"/>
        <end position="178"/>
    </location>
</feature>
<dbReference type="SUPFAM" id="SSF50814">
    <property type="entry name" value="Lipocalins"/>
    <property type="match status" value="1"/>
</dbReference>
<dbReference type="InterPro" id="IPR002345">
    <property type="entry name" value="Lipocalin"/>
</dbReference>
<evidence type="ECO:0000256" key="2">
    <source>
        <dbReference type="ARBA" id="ARBA00006889"/>
    </source>
</evidence>
<evidence type="ECO:0000259" key="5">
    <source>
        <dbReference type="Pfam" id="PF00061"/>
    </source>
</evidence>
<comment type="subcellular location">
    <subcellularLocation>
        <location evidence="1">Secreted</location>
    </subcellularLocation>
</comment>
<evidence type="ECO:0000256" key="3">
    <source>
        <dbReference type="ARBA" id="ARBA00022525"/>
    </source>
</evidence>
<evidence type="ECO:0000256" key="4">
    <source>
        <dbReference type="SAM" id="SignalP"/>
    </source>
</evidence>
<keyword evidence="4" id="KW-0732">Signal</keyword>
<evidence type="ECO:0000313" key="6">
    <source>
        <dbReference type="EMBL" id="ABJ90458.1"/>
    </source>
</evidence>
<evidence type="ECO:0000256" key="1">
    <source>
        <dbReference type="ARBA" id="ARBA00004613"/>
    </source>
</evidence>
<dbReference type="InterPro" id="IPR002448">
    <property type="entry name" value="OBP-like"/>
</dbReference>
<dbReference type="Pfam" id="PF00061">
    <property type="entry name" value="Lipocalin"/>
    <property type="match status" value="1"/>
</dbReference>
<dbReference type="InterPro" id="IPR000566">
    <property type="entry name" value="Lipocln_cytosolic_FA-bd_dom"/>
</dbReference>
<dbReference type="Gene3D" id="2.40.128.20">
    <property type="match status" value="1"/>
</dbReference>
<dbReference type="PANTHER" id="PTHR11430:SF76">
    <property type="entry name" value="MAJOR URINARY PROTEIN 1-RELATED"/>
    <property type="match status" value="1"/>
</dbReference>
<dbReference type="EMBL" id="DQ987709">
    <property type="protein sequence ID" value="ABJ90458.1"/>
    <property type="molecule type" value="mRNA"/>
</dbReference>
<sequence>MMTLLLGTILALVWASQAHHHDMDITAEKISGRWITLYMAADDTSLVQTNGPLRCYMSSIDPAWNESIRFNFYVKNSEECLPVSIVAKKSPESGHYIVDYEGHNTLDIKKLSNDYLMLHTQNENDGVVSHATALLGRRSRLSDKSILSEYSAFNTLWDIVKENIIEVQSEDTCTSKST</sequence>
<feature type="domain" description="Lipocalin/cytosolic fatty-acid binding" evidence="5">
    <location>
        <begin position="31"/>
        <end position="166"/>
    </location>
</feature>
<organism evidence="6">
    <name type="scientific">Tachyglossus aculeatus</name>
    <name type="common">Short-beaked echidna</name>
    <name type="synonym">Myrmecophaga aculeata</name>
    <dbReference type="NCBI Taxonomy" id="9261"/>
    <lineage>
        <taxon>Eukaryota</taxon>
        <taxon>Metazoa</taxon>
        <taxon>Chordata</taxon>
        <taxon>Craniata</taxon>
        <taxon>Vertebrata</taxon>
        <taxon>Euteleostomi</taxon>
        <taxon>Mammalia</taxon>
        <taxon>Monotremata</taxon>
        <taxon>Tachyglossidae</taxon>
        <taxon>Tachyglossus</taxon>
    </lineage>
</organism>
<dbReference type="GO" id="GO:0036094">
    <property type="term" value="F:small molecule binding"/>
    <property type="evidence" value="ECO:0007669"/>
    <property type="project" value="InterPro"/>
</dbReference>
<dbReference type="AlphaFoldDB" id="Q000K3"/>
<name>Q000K3_TACAU</name>
<dbReference type="GO" id="GO:0005615">
    <property type="term" value="C:extracellular space"/>
    <property type="evidence" value="ECO:0007669"/>
    <property type="project" value="TreeGrafter"/>
</dbReference>